<evidence type="ECO:0000259" key="5">
    <source>
        <dbReference type="Pfam" id="PF14748"/>
    </source>
</evidence>
<dbReference type="Gene3D" id="1.10.3730.10">
    <property type="entry name" value="ProC C-terminal domain-like"/>
    <property type="match status" value="1"/>
</dbReference>
<keyword evidence="2" id="KW-0963">Cytoplasm</keyword>
<dbReference type="Pfam" id="PF14748">
    <property type="entry name" value="P5CR_dimer"/>
    <property type="match status" value="1"/>
</dbReference>
<comment type="caution">
    <text evidence="6">The sequence shown here is derived from an EMBL/GenBank/DDBJ whole genome shotgun (WGS) entry which is preliminary data.</text>
</comment>
<dbReference type="InterPro" id="IPR008927">
    <property type="entry name" value="6-PGluconate_DH-like_C_sf"/>
</dbReference>
<dbReference type="PANTHER" id="PTHR11645:SF49">
    <property type="entry name" value="PYRROLINE-5-CARBOXYLATE REDUCTASE 1"/>
    <property type="match status" value="1"/>
</dbReference>
<dbReference type="InterPro" id="IPR029036">
    <property type="entry name" value="P5CR_dimer"/>
</dbReference>
<sequence length="275" mass="29480">MKTLFIGAGSMAHALLNGAIDAQVLEKEDVYITNRSNQQRLTELIAHFGVNGISGRFPSNEGFDVVILAMKPKDFHEAAPVIKNFLSPGTLIISVLAGITITHIGETLAFNGAIARAMPNTSAALGKSATAVTYNEFLSERQKEWTLKFFCSVGLSVEVPEKQMDLITAVSGSGPAYIYYVAEQLEKAAVDLGLQKELAKALITQTIAGASKMLEESGLEVGILRKNVTSPGGTTEAGLSVLEDYAVSEAFSKCVDSAKNRSEEMGKELIMNQMK</sequence>
<keyword evidence="2" id="KW-0641">Proline biosynthesis</keyword>
<evidence type="ECO:0000256" key="2">
    <source>
        <dbReference type="HAMAP-Rule" id="MF_01925"/>
    </source>
</evidence>
<comment type="catalytic activity">
    <reaction evidence="2">
        <text>L-proline + NADP(+) = (S)-1-pyrroline-5-carboxylate + NADPH + 2 H(+)</text>
        <dbReference type="Rhea" id="RHEA:14109"/>
        <dbReference type="ChEBI" id="CHEBI:15378"/>
        <dbReference type="ChEBI" id="CHEBI:17388"/>
        <dbReference type="ChEBI" id="CHEBI:57783"/>
        <dbReference type="ChEBI" id="CHEBI:58349"/>
        <dbReference type="ChEBI" id="CHEBI:60039"/>
        <dbReference type="EC" id="1.5.1.2"/>
    </reaction>
</comment>
<dbReference type="Proteomes" id="UP001389717">
    <property type="component" value="Unassembled WGS sequence"/>
</dbReference>
<comment type="similarity">
    <text evidence="1 2">Belongs to the pyrroline-5-carboxylate reductase family.</text>
</comment>
<dbReference type="SUPFAM" id="SSF51735">
    <property type="entry name" value="NAD(P)-binding Rossmann-fold domains"/>
    <property type="match status" value="1"/>
</dbReference>
<reference evidence="6 7" key="1">
    <citation type="submission" date="2024-04" db="EMBL/GenBank/DDBJ databases">
        <title>Bacillus oryzaecorticis sp. nov., a moderately halophilic bacterium isolated from rice husks.</title>
        <authorList>
            <person name="Zhu H.-S."/>
        </authorList>
    </citation>
    <scope>NUCLEOTIDE SEQUENCE [LARGE SCALE GENOMIC DNA]</scope>
    <source>
        <strain evidence="6 7">ZC255</strain>
    </source>
</reference>
<proteinExistence type="inferred from homology"/>
<dbReference type="PIRSF" id="PIRSF000193">
    <property type="entry name" value="Pyrrol-5-carb_rd"/>
    <property type="match status" value="1"/>
</dbReference>
<accession>A0ABU9KAC7</accession>
<keyword evidence="7" id="KW-1185">Reference proteome</keyword>
<dbReference type="Gene3D" id="3.40.50.720">
    <property type="entry name" value="NAD(P)-binding Rossmann-like Domain"/>
    <property type="match status" value="1"/>
</dbReference>
<dbReference type="Pfam" id="PF03807">
    <property type="entry name" value="F420_oxidored"/>
    <property type="match status" value="1"/>
</dbReference>
<evidence type="ECO:0000313" key="6">
    <source>
        <dbReference type="EMBL" id="MEL3972442.1"/>
    </source>
</evidence>
<comment type="pathway">
    <text evidence="2">Amino-acid biosynthesis; L-proline biosynthesis; L-proline from L-glutamate 5-semialdehyde: step 1/1.</text>
</comment>
<organism evidence="6 7">
    <name type="scientific">Rossellomorea oryzaecorticis</name>
    <dbReference type="NCBI Taxonomy" id="1396505"/>
    <lineage>
        <taxon>Bacteria</taxon>
        <taxon>Bacillati</taxon>
        <taxon>Bacillota</taxon>
        <taxon>Bacilli</taxon>
        <taxon>Bacillales</taxon>
        <taxon>Bacillaceae</taxon>
        <taxon>Rossellomorea</taxon>
    </lineage>
</organism>
<evidence type="ECO:0000259" key="4">
    <source>
        <dbReference type="Pfam" id="PF03807"/>
    </source>
</evidence>
<dbReference type="EC" id="1.5.1.2" evidence="2 3"/>
<feature type="domain" description="Pyrroline-5-carboxylate reductase catalytic N-terminal" evidence="4">
    <location>
        <begin position="5"/>
        <end position="98"/>
    </location>
</feature>
<name>A0ABU9KAC7_9BACI</name>
<dbReference type="GO" id="GO:0004735">
    <property type="term" value="F:pyrroline-5-carboxylate reductase activity"/>
    <property type="evidence" value="ECO:0007669"/>
    <property type="project" value="UniProtKB-EC"/>
</dbReference>
<keyword evidence="2 6" id="KW-0560">Oxidoreductase</keyword>
<gene>
    <name evidence="2 6" type="primary">proC</name>
    <name evidence="6" type="ORF">AAEO50_09135</name>
</gene>
<evidence type="ECO:0000256" key="3">
    <source>
        <dbReference type="NCBIfam" id="TIGR00112"/>
    </source>
</evidence>
<keyword evidence="2" id="KW-0028">Amino-acid biosynthesis</keyword>
<comment type="subcellular location">
    <subcellularLocation>
        <location evidence="2">Cytoplasm</location>
    </subcellularLocation>
</comment>
<dbReference type="NCBIfam" id="TIGR00112">
    <property type="entry name" value="proC"/>
    <property type="match status" value="1"/>
</dbReference>
<feature type="domain" description="Pyrroline-5-carboxylate reductase dimerisation" evidence="5">
    <location>
        <begin position="161"/>
        <end position="265"/>
    </location>
</feature>
<dbReference type="InterPro" id="IPR028939">
    <property type="entry name" value="P5C_Rdtase_cat_N"/>
</dbReference>
<protein>
    <recommendedName>
        <fullName evidence="2 3">Pyrroline-5-carboxylate reductase</fullName>
        <shortName evidence="2">P5C reductase</shortName>
        <shortName evidence="2">P5CR</shortName>
        <ecNumber evidence="2 3">1.5.1.2</ecNumber>
    </recommendedName>
    <alternativeName>
        <fullName evidence="2">PCA reductase</fullName>
    </alternativeName>
</protein>
<dbReference type="InterPro" id="IPR036291">
    <property type="entry name" value="NAD(P)-bd_dom_sf"/>
</dbReference>
<dbReference type="PANTHER" id="PTHR11645">
    <property type="entry name" value="PYRROLINE-5-CARBOXYLATE REDUCTASE"/>
    <property type="match status" value="1"/>
</dbReference>
<dbReference type="SUPFAM" id="SSF48179">
    <property type="entry name" value="6-phosphogluconate dehydrogenase C-terminal domain-like"/>
    <property type="match status" value="1"/>
</dbReference>
<dbReference type="HAMAP" id="MF_01925">
    <property type="entry name" value="P5C_reductase"/>
    <property type="match status" value="1"/>
</dbReference>
<dbReference type="InterPro" id="IPR000304">
    <property type="entry name" value="Pyrroline-COOH_reductase"/>
</dbReference>
<keyword evidence="2" id="KW-0521">NADP</keyword>
<evidence type="ECO:0000313" key="7">
    <source>
        <dbReference type="Proteomes" id="UP001389717"/>
    </source>
</evidence>
<dbReference type="EMBL" id="JBBYAF010000014">
    <property type="protein sequence ID" value="MEL3972442.1"/>
    <property type="molecule type" value="Genomic_DNA"/>
</dbReference>
<dbReference type="RefSeq" id="WP_341982718.1">
    <property type="nucleotide sequence ID" value="NZ_JBBYAF010000014.1"/>
</dbReference>
<comment type="function">
    <text evidence="2">Catalyzes the reduction of 1-pyrroline-5-carboxylate (PCA) to L-proline.</text>
</comment>
<comment type="catalytic activity">
    <reaction evidence="2">
        <text>L-proline + NAD(+) = (S)-1-pyrroline-5-carboxylate + NADH + 2 H(+)</text>
        <dbReference type="Rhea" id="RHEA:14105"/>
        <dbReference type="ChEBI" id="CHEBI:15378"/>
        <dbReference type="ChEBI" id="CHEBI:17388"/>
        <dbReference type="ChEBI" id="CHEBI:57540"/>
        <dbReference type="ChEBI" id="CHEBI:57945"/>
        <dbReference type="ChEBI" id="CHEBI:60039"/>
        <dbReference type="EC" id="1.5.1.2"/>
    </reaction>
</comment>
<evidence type="ECO:0000256" key="1">
    <source>
        <dbReference type="ARBA" id="ARBA00005525"/>
    </source>
</evidence>